<keyword evidence="2" id="KW-1185">Reference proteome</keyword>
<dbReference type="EMBL" id="CAJDYZ010000121">
    <property type="protein sequence ID" value="CAD1468132.1"/>
    <property type="molecule type" value="Genomic_DNA"/>
</dbReference>
<evidence type="ECO:0000313" key="1">
    <source>
        <dbReference type="EMBL" id="CAD1468132.1"/>
    </source>
</evidence>
<protein>
    <submittedName>
        <fullName evidence="1">Uncharacterized protein</fullName>
    </submittedName>
</protein>
<dbReference type="AlphaFoldDB" id="A0A6V7GRV6"/>
<feature type="non-terminal residue" evidence="1">
    <location>
        <position position="1"/>
    </location>
</feature>
<gene>
    <name evidence="1" type="ORF">MHI_LOCUS23729</name>
</gene>
<sequence length="100" mass="10966">MTVTPPCIGIGEAKSGEKFSYIFSSPAAALSLRDKFVRVLRCLVLEDTPEGREGSYDQSGLARLNAGDPRLEKFDTHVFKVVKFDIGNTELMKPNTIDTG</sequence>
<reference evidence="1" key="1">
    <citation type="submission" date="2020-07" db="EMBL/GenBank/DDBJ databases">
        <authorList>
            <person name="Nazaruddin N."/>
        </authorList>
    </citation>
    <scope>NUCLEOTIDE SEQUENCE</scope>
</reference>
<accession>A0A6V7GRV6</accession>
<comment type="caution">
    <text evidence="1">The sequence shown here is derived from an EMBL/GenBank/DDBJ whole genome shotgun (WGS) entry which is preliminary data.</text>
</comment>
<name>A0A6V7GRV6_9HYME</name>
<organism evidence="1 2">
    <name type="scientific">Heterotrigona itama</name>
    <dbReference type="NCBI Taxonomy" id="395501"/>
    <lineage>
        <taxon>Eukaryota</taxon>
        <taxon>Metazoa</taxon>
        <taxon>Ecdysozoa</taxon>
        <taxon>Arthropoda</taxon>
        <taxon>Hexapoda</taxon>
        <taxon>Insecta</taxon>
        <taxon>Pterygota</taxon>
        <taxon>Neoptera</taxon>
        <taxon>Endopterygota</taxon>
        <taxon>Hymenoptera</taxon>
        <taxon>Apocrita</taxon>
        <taxon>Aculeata</taxon>
        <taxon>Apoidea</taxon>
        <taxon>Anthophila</taxon>
        <taxon>Apidae</taxon>
        <taxon>Heterotrigona</taxon>
    </lineage>
</organism>
<evidence type="ECO:0000313" key="2">
    <source>
        <dbReference type="Proteomes" id="UP000752696"/>
    </source>
</evidence>
<proteinExistence type="predicted"/>
<dbReference type="Proteomes" id="UP000752696">
    <property type="component" value="Unassembled WGS sequence"/>
</dbReference>